<reference evidence="1 2" key="1">
    <citation type="submission" date="2017-06" db="EMBL/GenBank/DDBJ databases">
        <authorList>
            <person name="Kim H.J."/>
            <person name="Triplett B.A."/>
        </authorList>
    </citation>
    <scope>NUCLEOTIDE SEQUENCE [LARGE SCALE GENOMIC DNA]</scope>
    <source>
        <strain evidence="1 2">DSM 43151</strain>
    </source>
</reference>
<name>A0A239DYU9_9ACTN</name>
<evidence type="ECO:0008006" key="3">
    <source>
        <dbReference type="Google" id="ProtNLM"/>
    </source>
</evidence>
<protein>
    <recommendedName>
        <fullName evidence="3">DUF1963 domain-containing protein</fullName>
    </recommendedName>
</protein>
<accession>A0A239DYU9</accession>
<gene>
    <name evidence="1" type="ORF">SAMN06264365_114139</name>
</gene>
<dbReference type="RefSeq" id="WP_089296661.1">
    <property type="nucleotide sequence ID" value="NZ_BOMU01000069.1"/>
</dbReference>
<proteinExistence type="predicted"/>
<evidence type="ECO:0000313" key="2">
    <source>
        <dbReference type="Proteomes" id="UP000198415"/>
    </source>
</evidence>
<dbReference type="EMBL" id="FZNR01000014">
    <property type="protein sequence ID" value="SNS36903.1"/>
    <property type="molecule type" value="Genomic_DNA"/>
</dbReference>
<evidence type="ECO:0000313" key="1">
    <source>
        <dbReference type="EMBL" id="SNS36903.1"/>
    </source>
</evidence>
<keyword evidence="2" id="KW-1185">Reference proteome</keyword>
<sequence>MLEELIDRAAADDDAATEELTEIADSDPGRLTPFLGRALDADLLWPPTIYRAADAGVVGRVVALVDRGERPEALNQLLLVLAVSRHPLAEAAMRRWAGQPPAGADGLPIGVLDFAREGGWTIEPDGTRRDLCGDVAYEWIPREAPEPLFNPACPWCTTTLSTIADLDGAEPALAHVGWTGRLRFRTCVLCSCYTTLFSQVTPDGGATWWEGNTAPSYLPVGGPPQELPTLLPVVGAARSNPYQASAWSRGGSTLGGHPQWIQDPEDPDCPGCGRPMSYVGLIGGADLYEYGEGAYYLHVHQPCGFTAVTYQQS</sequence>
<dbReference type="AlphaFoldDB" id="A0A239DYU9"/>
<dbReference type="Proteomes" id="UP000198415">
    <property type="component" value="Unassembled WGS sequence"/>
</dbReference>
<dbReference type="OrthoDB" id="5351532at2"/>
<organism evidence="1 2">
    <name type="scientific">Actinoplanes regularis</name>
    <dbReference type="NCBI Taxonomy" id="52697"/>
    <lineage>
        <taxon>Bacteria</taxon>
        <taxon>Bacillati</taxon>
        <taxon>Actinomycetota</taxon>
        <taxon>Actinomycetes</taxon>
        <taxon>Micromonosporales</taxon>
        <taxon>Micromonosporaceae</taxon>
        <taxon>Actinoplanes</taxon>
    </lineage>
</organism>